<dbReference type="InterPro" id="IPR007698">
    <property type="entry name" value="AlaDH/PNT_NAD(H)-bd"/>
</dbReference>
<name>A0A3B1DQW4_9ZZZZ</name>
<evidence type="ECO:0000256" key="2">
    <source>
        <dbReference type="ARBA" id="ARBA00012943"/>
    </source>
</evidence>
<evidence type="ECO:0000313" key="13">
    <source>
        <dbReference type="EMBL" id="VAX41261.1"/>
    </source>
</evidence>
<proteinExistence type="predicted"/>
<dbReference type="SUPFAM" id="SSF51735">
    <property type="entry name" value="NAD(P)-binding Rossmann-fold domains"/>
    <property type="match status" value="1"/>
</dbReference>
<dbReference type="SMART" id="SM01003">
    <property type="entry name" value="AlaDh_PNT_N"/>
    <property type="match status" value="1"/>
</dbReference>
<dbReference type="GO" id="GO:0016491">
    <property type="term" value="F:oxidoreductase activity"/>
    <property type="evidence" value="ECO:0007669"/>
    <property type="project" value="UniProtKB-KW"/>
</dbReference>
<dbReference type="GO" id="GO:0008750">
    <property type="term" value="F:proton-translocating NAD(P)+ transhydrogenase activity"/>
    <property type="evidence" value="ECO:0007669"/>
    <property type="project" value="UniProtKB-EC"/>
</dbReference>
<keyword evidence="9" id="KW-0472">Membrane</keyword>
<keyword evidence="5" id="KW-0521">NADP</keyword>
<dbReference type="InterPro" id="IPR007886">
    <property type="entry name" value="AlaDH/PNT_N"/>
</dbReference>
<dbReference type="GO" id="GO:0006740">
    <property type="term" value="P:NADPH regeneration"/>
    <property type="evidence" value="ECO:0007669"/>
    <property type="project" value="TreeGrafter"/>
</dbReference>
<dbReference type="SUPFAM" id="SSF52283">
    <property type="entry name" value="Formate/glycerate dehydrogenase catalytic domain-like"/>
    <property type="match status" value="1"/>
</dbReference>
<dbReference type="InterPro" id="IPR036291">
    <property type="entry name" value="NAD(P)-bd_dom_sf"/>
</dbReference>
<keyword evidence="13" id="KW-0560">Oxidoreductase</keyword>
<dbReference type="AlphaFoldDB" id="A0A3B1DQW4"/>
<dbReference type="SMART" id="SM01002">
    <property type="entry name" value="AlaDh_PNT_C"/>
    <property type="match status" value="1"/>
</dbReference>
<dbReference type="InterPro" id="IPR008143">
    <property type="entry name" value="Ala_DH/PNT_CS2"/>
</dbReference>
<dbReference type="NCBIfam" id="TIGR00561">
    <property type="entry name" value="pntA"/>
    <property type="match status" value="1"/>
</dbReference>
<dbReference type="EC" id="7.1.1.1" evidence="2"/>
<dbReference type="EMBL" id="UOGK01000514">
    <property type="protein sequence ID" value="VAX41261.1"/>
    <property type="molecule type" value="Genomic_DNA"/>
</dbReference>
<evidence type="ECO:0000256" key="9">
    <source>
        <dbReference type="ARBA" id="ARBA00023136"/>
    </source>
</evidence>
<sequence length="368" mass="38991">MRVGIPREVFPEECRVAGTPRTVKRLCQAGFEVWVERGAGDCAGHADAAYAEAGATIIDDVEQVWGESDIVLKVRPPQMHPALGTHEADLIREGACLIGFVWPAQNGEVVEKLRVRNVSTIGMDCVPRITRAQSVDALSAMANAAGYRAVVEAVYNYPRFLTGQVTAAGSIPPAKVLVIGAGVAGLAAIGTAKGLGATVRGFDTRAAALEQIQSMGAEPIILEFEEDAEGGGGYAKQMSDAFLEAERKLFALQAMEVDIIITTALIPGKEAPKLLTAGMVESMREGSVIVDLAAAQGGNCTLTEPGKVINHKGVSIVGYTDLPSRMALQASWLYATTLVHMIEEMGGADNFQIDMDNEVVRGSLVTHE</sequence>
<dbReference type="Pfam" id="PF05222">
    <property type="entry name" value="AlaDh_PNT_N"/>
    <property type="match status" value="1"/>
</dbReference>
<comment type="subcellular location">
    <subcellularLocation>
        <location evidence="1">Membrane</location>
        <topology evidence="1">Multi-pass membrane protein</topology>
    </subcellularLocation>
</comment>
<keyword evidence="4" id="KW-0547">Nucleotide-binding</keyword>
<dbReference type="PROSITE" id="PS00837">
    <property type="entry name" value="ALADH_PNT_2"/>
    <property type="match status" value="1"/>
</dbReference>
<keyword evidence="8" id="KW-0520">NAD</keyword>
<dbReference type="PANTHER" id="PTHR10160">
    <property type="entry name" value="NAD(P) TRANSHYDROGENASE"/>
    <property type="match status" value="1"/>
</dbReference>
<organism evidence="13">
    <name type="scientific">hydrothermal vent metagenome</name>
    <dbReference type="NCBI Taxonomy" id="652676"/>
    <lineage>
        <taxon>unclassified sequences</taxon>
        <taxon>metagenomes</taxon>
        <taxon>ecological metagenomes</taxon>
    </lineage>
</organism>
<feature type="non-terminal residue" evidence="13">
    <location>
        <position position="368"/>
    </location>
</feature>
<evidence type="ECO:0000256" key="5">
    <source>
        <dbReference type="ARBA" id="ARBA00022857"/>
    </source>
</evidence>
<accession>A0A3B1DQW4</accession>
<dbReference type="CDD" id="cd05304">
    <property type="entry name" value="Rubrum_tdh"/>
    <property type="match status" value="1"/>
</dbReference>
<feature type="domain" description="Alanine dehydrogenase/pyridine nucleotide transhydrogenase NAD(H)-binding" evidence="11">
    <location>
        <begin position="154"/>
        <end position="318"/>
    </location>
</feature>
<evidence type="ECO:0000256" key="10">
    <source>
        <dbReference type="ARBA" id="ARBA00048202"/>
    </source>
</evidence>
<dbReference type="GO" id="GO:0005886">
    <property type="term" value="C:plasma membrane"/>
    <property type="evidence" value="ECO:0007669"/>
    <property type="project" value="TreeGrafter"/>
</dbReference>
<keyword evidence="7" id="KW-1133">Transmembrane helix</keyword>
<dbReference type="Pfam" id="PF01262">
    <property type="entry name" value="AlaDh_PNT_C"/>
    <property type="match status" value="1"/>
</dbReference>
<evidence type="ECO:0000256" key="6">
    <source>
        <dbReference type="ARBA" id="ARBA00022967"/>
    </source>
</evidence>
<evidence type="ECO:0000256" key="4">
    <source>
        <dbReference type="ARBA" id="ARBA00022741"/>
    </source>
</evidence>
<dbReference type="FunFam" id="3.40.50.720:FF:000028">
    <property type="entry name" value="NAD(P) transhydrogenase subunit alpha"/>
    <property type="match status" value="1"/>
</dbReference>
<dbReference type="NCBIfam" id="NF006942">
    <property type="entry name" value="PRK09424.1"/>
    <property type="match status" value="1"/>
</dbReference>
<evidence type="ECO:0000256" key="7">
    <source>
        <dbReference type="ARBA" id="ARBA00022989"/>
    </source>
</evidence>
<dbReference type="InterPro" id="IPR026255">
    <property type="entry name" value="NADP_transhyd_a"/>
</dbReference>
<comment type="catalytic activity">
    <reaction evidence="10">
        <text>NAD(+) + NADPH + H(+)(in) = NADH + NADP(+) + H(+)(out)</text>
        <dbReference type="Rhea" id="RHEA:47992"/>
        <dbReference type="ChEBI" id="CHEBI:15378"/>
        <dbReference type="ChEBI" id="CHEBI:57540"/>
        <dbReference type="ChEBI" id="CHEBI:57783"/>
        <dbReference type="ChEBI" id="CHEBI:57945"/>
        <dbReference type="ChEBI" id="CHEBI:58349"/>
        <dbReference type="EC" id="7.1.1.1"/>
    </reaction>
</comment>
<protein>
    <recommendedName>
        <fullName evidence="2">proton-translocating NAD(P)(+) transhydrogenase</fullName>
        <ecNumber evidence="2">7.1.1.1</ecNumber>
    </recommendedName>
</protein>
<keyword evidence="6" id="KW-1278">Translocase</keyword>
<evidence type="ECO:0000256" key="1">
    <source>
        <dbReference type="ARBA" id="ARBA00004141"/>
    </source>
</evidence>
<evidence type="ECO:0000256" key="8">
    <source>
        <dbReference type="ARBA" id="ARBA00023027"/>
    </source>
</evidence>
<evidence type="ECO:0000259" key="11">
    <source>
        <dbReference type="SMART" id="SM01002"/>
    </source>
</evidence>
<dbReference type="PANTHER" id="PTHR10160:SF19">
    <property type="entry name" value="PROTON-TRANSLOCATING NAD(P)(+) TRANSHYDROGENASE"/>
    <property type="match status" value="1"/>
</dbReference>
<feature type="domain" description="Alanine dehydrogenase/pyridine nucleotide transhydrogenase N-terminal" evidence="12">
    <location>
        <begin position="4"/>
        <end position="145"/>
    </location>
</feature>
<reference evidence="13" key="1">
    <citation type="submission" date="2018-06" db="EMBL/GenBank/DDBJ databases">
        <authorList>
            <person name="Zhirakovskaya E."/>
        </authorList>
    </citation>
    <scope>NUCLEOTIDE SEQUENCE</scope>
</reference>
<evidence type="ECO:0000256" key="3">
    <source>
        <dbReference type="ARBA" id="ARBA00022692"/>
    </source>
</evidence>
<dbReference type="GO" id="GO:0050661">
    <property type="term" value="F:NADP binding"/>
    <property type="evidence" value="ECO:0007669"/>
    <property type="project" value="TreeGrafter"/>
</dbReference>
<gene>
    <name evidence="13" type="ORF">MNBD_PLANCTO03-60</name>
</gene>
<keyword evidence="3" id="KW-0812">Transmembrane</keyword>
<dbReference type="Gene3D" id="3.40.50.720">
    <property type="entry name" value="NAD(P)-binding Rossmann-like Domain"/>
    <property type="match status" value="2"/>
</dbReference>
<evidence type="ECO:0000259" key="12">
    <source>
        <dbReference type="SMART" id="SM01003"/>
    </source>
</evidence>